<proteinExistence type="predicted"/>
<comment type="caution">
    <text evidence="2">The sequence shown here is derived from an EMBL/GenBank/DDBJ whole genome shotgun (WGS) entry which is preliminary data.</text>
</comment>
<evidence type="ECO:0000313" key="3">
    <source>
        <dbReference type="Proteomes" id="UP000789342"/>
    </source>
</evidence>
<keyword evidence="3" id="KW-1185">Reference proteome</keyword>
<organism evidence="2 3">
    <name type="scientific">Acaulospora morrowiae</name>
    <dbReference type="NCBI Taxonomy" id="94023"/>
    <lineage>
        <taxon>Eukaryota</taxon>
        <taxon>Fungi</taxon>
        <taxon>Fungi incertae sedis</taxon>
        <taxon>Mucoromycota</taxon>
        <taxon>Glomeromycotina</taxon>
        <taxon>Glomeromycetes</taxon>
        <taxon>Diversisporales</taxon>
        <taxon>Acaulosporaceae</taxon>
        <taxon>Acaulospora</taxon>
    </lineage>
</organism>
<reference evidence="2" key="1">
    <citation type="submission" date="2021-06" db="EMBL/GenBank/DDBJ databases">
        <authorList>
            <person name="Kallberg Y."/>
            <person name="Tangrot J."/>
            <person name="Rosling A."/>
        </authorList>
    </citation>
    <scope>NUCLEOTIDE SEQUENCE</scope>
    <source>
        <strain evidence="2">CL551</strain>
    </source>
</reference>
<evidence type="ECO:0000256" key="1">
    <source>
        <dbReference type="SAM" id="MobiDB-lite"/>
    </source>
</evidence>
<dbReference type="OrthoDB" id="2442052at2759"/>
<dbReference type="AlphaFoldDB" id="A0A9N8ZI71"/>
<accession>A0A9N8ZI71</accession>
<protein>
    <submittedName>
        <fullName evidence="2">2791_t:CDS:1</fullName>
    </submittedName>
</protein>
<dbReference type="EMBL" id="CAJVPV010001411">
    <property type="protein sequence ID" value="CAG8496576.1"/>
    <property type="molecule type" value="Genomic_DNA"/>
</dbReference>
<feature type="compositionally biased region" description="Polar residues" evidence="1">
    <location>
        <begin position="91"/>
        <end position="101"/>
    </location>
</feature>
<feature type="region of interest" description="Disordered" evidence="1">
    <location>
        <begin position="91"/>
        <end position="114"/>
    </location>
</feature>
<gene>
    <name evidence="2" type="ORF">AMORRO_LOCUS3042</name>
</gene>
<feature type="compositionally biased region" description="Polar residues" evidence="1">
    <location>
        <begin position="11"/>
        <end position="21"/>
    </location>
</feature>
<feature type="region of interest" description="Disordered" evidence="1">
    <location>
        <begin position="1"/>
        <end position="21"/>
    </location>
</feature>
<dbReference type="Proteomes" id="UP000789342">
    <property type="component" value="Unassembled WGS sequence"/>
</dbReference>
<name>A0A9N8ZI71_9GLOM</name>
<evidence type="ECO:0000313" key="2">
    <source>
        <dbReference type="EMBL" id="CAG8496576.1"/>
    </source>
</evidence>
<sequence length="194" mass="21784">MILQSEDAPVSNISDNASNSDVSLTRCSALPVRTEPKSLEEKEMIDFLDMQNKKAVSDMMIKRNREKKLQGSFNNSTPPILSEVLTIPTSPVSLDSKNQDNNQDKLHKKKGTENIAQQKFAETDSSSNSSAIPLLELAQLFDSATDAEYYAIKANQEETLCWTNYGKEFIIQYNDIVKNKKVQGNENTTPRNFT</sequence>